<organism evidence="2 3">
    <name type="scientific">Araneus ventricosus</name>
    <name type="common">Orbweaver spider</name>
    <name type="synonym">Epeira ventricosa</name>
    <dbReference type="NCBI Taxonomy" id="182803"/>
    <lineage>
        <taxon>Eukaryota</taxon>
        <taxon>Metazoa</taxon>
        <taxon>Ecdysozoa</taxon>
        <taxon>Arthropoda</taxon>
        <taxon>Chelicerata</taxon>
        <taxon>Arachnida</taxon>
        <taxon>Araneae</taxon>
        <taxon>Araneomorphae</taxon>
        <taxon>Entelegynae</taxon>
        <taxon>Araneoidea</taxon>
        <taxon>Araneidae</taxon>
        <taxon>Araneus</taxon>
    </lineage>
</organism>
<comment type="caution">
    <text evidence="2">The sequence shown here is derived from an EMBL/GenBank/DDBJ whole genome shotgun (WGS) entry which is preliminary data.</text>
</comment>
<dbReference type="EMBL" id="BGPR01007389">
    <property type="protein sequence ID" value="GBN26480.1"/>
    <property type="molecule type" value="Genomic_DNA"/>
</dbReference>
<dbReference type="OrthoDB" id="8117402at2759"/>
<reference evidence="2 3" key="1">
    <citation type="journal article" date="2019" name="Sci. Rep.">
        <title>Orb-weaving spider Araneus ventricosus genome elucidates the spidroin gene catalogue.</title>
        <authorList>
            <person name="Kono N."/>
            <person name="Nakamura H."/>
            <person name="Ohtoshi R."/>
            <person name="Moran D.A.P."/>
            <person name="Shinohara A."/>
            <person name="Yoshida Y."/>
            <person name="Fujiwara M."/>
            <person name="Mori M."/>
            <person name="Tomita M."/>
            <person name="Arakawa K."/>
        </authorList>
    </citation>
    <scope>NUCLEOTIDE SEQUENCE [LARGE SCALE GENOMIC DNA]</scope>
</reference>
<evidence type="ECO:0000313" key="2">
    <source>
        <dbReference type="EMBL" id="GBN26480.1"/>
    </source>
</evidence>
<proteinExistence type="predicted"/>
<feature type="region of interest" description="Disordered" evidence="1">
    <location>
        <begin position="61"/>
        <end position="105"/>
    </location>
</feature>
<accession>A0A4Y2MJE2</accession>
<dbReference type="AlphaFoldDB" id="A0A4Y2MJE2"/>
<name>A0A4Y2MJE2_ARAVE</name>
<sequence length="105" mass="11282">MPLTKDERVDIILLAGSGTIRHEARIFNVTHRIQITHDTVAKPIMNFKDSLAYASKSGRIKTATDEGTSTQVPAAMGIGPTKGSQRLSGEMGISQSSAMNNLRAN</sequence>
<keyword evidence="3" id="KW-1185">Reference proteome</keyword>
<dbReference type="Proteomes" id="UP000499080">
    <property type="component" value="Unassembled WGS sequence"/>
</dbReference>
<protein>
    <submittedName>
        <fullName evidence="2">Uncharacterized protein</fullName>
    </submittedName>
</protein>
<gene>
    <name evidence="2" type="ORF">AVEN_194328_1</name>
</gene>
<evidence type="ECO:0000256" key="1">
    <source>
        <dbReference type="SAM" id="MobiDB-lite"/>
    </source>
</evidence>
<evidence type="ECO:0000313" key="3">
    <source>
        <dbReference type="Proteomes" id="UP000499080"/>
    </source>
</evidence>
<feature type="compositionally biased region" description="Polar residues" evidence="1">
    <location>
        <begin position="82"/>
        <end position="105"/>
    </location>
</feature>